<dbReference type="InterPro" id="IPR053115">
    <property type="entry name" value="CDK_inhibitor"/>
</dbReference>
<sequence>MGFETLEEIRPVTPIRTISITRSFNHAMELFSPDERKYQLLYDEECHTPKISDQALKSPLVCPPAPKKPRTAKRKLRPPPKRFLEVPQDLASVFMVLNKPSKKIRAS</sequence>
<dbReference type="PANTHER" id="PTHR35162">
    <property type="entry name" value="OS08G0516600 PROTEIN"/>
    <property type="match status" value="1"/>
</dbReference>
<dbReference type="PANTHER" id="PTHR35162:SF2">
    <property type="entry name" value="OS08G0516600 PROTEIN"/>
    <property type="match status" value="1"/>
</dbReference>
<evidence type="ECO:0000313" key="2">
    <source>
        <dbReference type="EMBL" id="KAG6644084.1"/>
    </source>
</evidence>
<reference evidence="2" key="1">
    <citation type="submission" date="2020-12" db="EMBL/GenBank/DDBJ databases">
        <title>WGS assembly of Carya illinoinensis cv. Pawnee.</title>
        <authorList>
            <person name="Platts A."/>
            <person name="Shu S."/>
            <person name="Wright S."/>
            <person name="Barry K."/>
            <person name="Edger P."/>
            <person name="Pires J.C."/>
            <person name="Schmutz J."/>
        </authorList>
    </citation>
    <scope>NUCLEOTIDE SEQUENCE</scope>
    <source>
        <tissue evidence="2">Leaf</tissue>
    </source>
</reference>
<dbReference type="EMBL" id="CM031816">
    <property type="protein sequence ID" value="KAG6644084.1"/>
    <property type="molecule type" value="Genomic_DNA"/>
</dbReference>
<dbReference type="OrthoDB" id="848456at2759"/>
<name>A0A8T1PQF5_CARIL</name>
<organism evidence="2 3">
    <name type="scientific">Carya illinoinensis</name>
    <name type="common">Pecan</name>
    <dbReference type="NCBI Taxonomy" id="32201"/>
    <lineage>
        <taxon>Eukaryota</taxon>
        <taxon>Viridiplantae</taxon>
        <taxon>Streptophyta</taxon>
        <taxon>Embryophyta</taxon>
        <taxon>Tracheophyta</taxon>
        <taxon>Spermatophyta</taxon>
        <taxon>Magnoliopsida</taxon>
        <taxon>eudicotyledons</taxon>
        <taxon>Gunneridae</taxon>
        <taxon>Pentapetalae</taxon>
        <taxon>rosids</taxon>
        <taxon>fabids</taxon>
        <taxon>Fagales</taxon>
        <taxon>Juglandaceae</taxon>
        <taxon>Carya</taxon>
    </lineage>
</organism>
<comment type="caution">
    <text evidence="2">The sequence shown here is derived from an EMBL/GenBank/DDBJ whole genome shotgun (WGS) entry which is preliminary data.</text>
</comment>
<proteinExistence type="predicted"/>
<keyword evidence="3" id="KW-1185">Reference proteome</keyword>
<feature type="compositionally biased region" description="Basic residues" evidence="1">
    <location>
        <begin position="67"/>
        <end position="80"/>
    </location>
</feature>
<dbReference type="AlphaFoldDB" id="A0A8T1PQF5"/>
<evidence type="ECO:0000256" key="1">
    <source>
        <dbReference type="SAM" id="MobiDB-lite"/>
    </source>
</evidence>
<evidence type="ECO:0000313" key="3">
    <source>
        <dbReference type="Proteomes" id="UP000811609"/>
    </source>
</evidence>
<dbReference type="Proteomes" id="UP000811609">
    <property type="component" value="Chromosome 8"/>
</dbReference>
<gene>
    <name evidence="2" type="ORF">CIPAW_08G031000</name>
</gene>
<accession>A0A8T1PQF5</accession>
<feature type="region of interest" description="Disordered" evidence="1">
    <location>
        <begin position="57"/>
        <end position="81"/>
    </location>
</feature>
<protein>
    <submittedName>
        <fullName evidence="2">Uncharacterized protein</fullName>
    </submittedName>
</protein>